<dbReference type="KEGG" id="tso:IZ6_07480"/>
<dbReference type="AlphaFoldDB" id="A0A6S6QFY6"/>
<organism evidence="1 2">
    <name type="scientific">Terrihabitans soli</name>
    <dbReference type="NCBI Taxonomy" id="708113"/>
    <lineage>
        <taxon>Bacteria</taxon>
        <taxon>Pseudomonadati</taxon>
        <taxon>Pseudomonadota</taxon>
        <taxon>Alphaproteobacteria</taxon>
        <taxon>Hyphomicrobiales</taxon>
        <taxon>Terrihabitans</taxon>
    </lineage>
</organism>
<dbReference type="Proteomes" id="UP000515317">
    <property type="component" value="Chromosome"/>
</dbReference>
<reference evidence="1 2" key="1">
    <citation type="submission" date="2020-08" db="EMBL/GenBank/DDBJ databases">
        <title>Genome sequence of Rhizobiales bacterium strain IZ6.</title>
        <authorList>
            <person name="Nakai R."/>
            <person name="Naganuma T."/>
        </authorList>
    </citation>
    <scope>NUCLEOTIDE SEQUENCE [LARGE SCALE GENOMIC DNA]</scope>
    <source>
        <strain evidence="1 2">IZ6</strain>
    </source>
</reference>
<keyword evidence="2" id="KW-1185">Reference proteome</keyword>
<evidence type="ECO:0000313" key="1">
    <source>
        <dbReference type="EMBL" id="BCJ90013.1"/>
    </source>
</evidence>
<dbReference type="RefSeq" id="WP_222876675.1">
    <property type="nucleotide sequence ID" value="NZ_AP023361.1"/>
</dbReference>
<gene>
    <name evidence="1" type="ORF">IZ6_07480</name>
</gene>
<sequence length="86" mass="9775">MSALRKSPLTNQQSGILRRMRGGTELFKFSYRGNLKDRFVIGTNAVRAASVVRLLEEGRIQRKSVRVISPKLVETRYALVNDGRLQ</sequence>
<dbReference type="EMBL" id="AP023361">
    <property type="protein sequence ID" value="BCJ90013.1"/>
    <property type="molecule type" value="Genomic_DNA"/>
</dbReference>
<evidence type="ECO:0000313" key="2">
    <source>
        <dbReference type="Proteomes" id="UP000515317"/>
    </source>
</evidence>
<name>A0A6S6QFY6_9HYPH</name>
<proteinExistence type="predicted"/>
<accession>A0A6S6QFY6</accession>
<protein>
    <submittedName>
        <fullName evidence="1">Uncharacterized protein</fullName>
    </submittedName>
</protein>